<name>A0A7S4S2W0_9DINO</name>
<dbReference type="PROSITE" id="PS51635">
    <property type="entry name" value="PNPLA"/>
    <property type="match status" value="1"/>
</dbReference>
<keyword evidence="5 8" id="KW-0442">Lipid degradation</keyword>
<evidence type="ECO:0000256" key="4">
    <source>
        <dbReference type="ARBA" id="ARBA00022833"/>
    </source>
</evidence>
<evidence type="ECO:0000256" key="8">
    <source>
        <dbReference type="PROSITE-ProRule" id="PRU01161"/>
    </source>
</evidence>
<dbReference type="GO" id="GO:0047499">
    <property type="term" value="F:calcium-independent phospholipase A2 activity"/>
    <property type="evidence" value="ECO:0007669"/>
    <property type="project" value="TreeGrafter"/>
</dbReference>
<evidence type="ECO:0000256" key="5">
    <source>
        <dbReference type="ARBA" id="ARBA00022963"/>
    </source>
</evidence>
<dbReference type="InterPro" id="IPR002641">
    <property type="entry name" value="PNPLA_dom"/>
</dbReference>
<feature type="active site" description="Nucleophile" evidence="8">
    <location>
        <position position="720"/>
    </location>
</feature>
<dbReference type="GO" id="GO:0016020">
    <property type="term" value="C:membrane"/>
    <property type="evidence" value="ECO:0007669"/>
    <property type="project" value="TreeGrafter"/>
</dbReference>
<keyword evidence="1" id="KW-0479">Metal-binding</keyword>
<evidence type="ECO:0008006" key="12">
    <source>
        <dbReference type="Google" id="ProtNLM"/>
    </source>
</evidence>
<gene>
    <name evidence="11" type="ORF">AMON00008_LOCUS43299</name>
</gene>
<dbReference type="PANTHER" id="PTHR24185:SF1">
    <property type="entry name" value="CALCIUM-INDEPENDENT PHOSPHOLIPASE A2-GAMMA"/>
    <property type="match status" value="1"/>
</dbReference>
<dbReference type="InterPro" id="IPR017907">
    <property type="entry name" value="Znf_RING_CS"/>
</dbReference>
<dbReference type="InterPro" id="IPR016035">
    <property type="entry name" value="Acyl_Trfase/lysoPLipase"/>
</dbReference>
<keyword evidence="2 7" id="KW-0863">Zinc-finger</keyword>
<keyword evidence="6 8" id="KW-0443">Lipid metabolism</keyword>
<evidence type="ECO:0000256" key="6">
    <source>
        <dbReference type="ARBA" id="ARBA00023098"/>
    </source>
</evidence>
<feature type="domain" description="RING-type" evidence="9">
    <location>
        <begin position="618"/>
        <end position="664"/>
    </location>
</feature>
<feature type="short sequence motif" description="GXSXG" evidence="8">
    <location>
        <begin position="718"/>
        <end position="722"/>
    </location>
</feature>
<dbReference type="InterPro" id="IPR027417">
    <property type="entry name" value="P-loop_NTPase"/>
</dbReference>
<dbReference type="GO" id="GO:0016042">
    <property type="term" value="P:lipid catabolic process"/>
    <property type="evidence" value="ECO:0007669"/>
    <property type="project" value="UniProtKB-UniRule"/>
</dbReference>
<organism evidence="11">
    <name type="scientific">Alexandrium monilatum</name>
    <dbReference type="NCBI Taxonomy" id="311494"/>
    <lineage>
        <taxon>Eukaryota</taxon>
        <taxon>Sar</taxon>
        <taxon>Alveolata</taxon>
        <taxon>Dinophyceae</taxon>
        <taxon>Gonyaulacales</taxon>
        <taxon>Pyrocystaceae</taxon>
        <taxon>Alexandrium</taxon>
    </lineage>
</organism>
<evidence type="ECO:0000256" key="1">
    <source>
        <dbReference type="ARBA" id="ARBA00022723"/>
    </source>
</evidence>
<dbReference type="SUPFAM" id="SSF57850">
    <property type="entry name" value="RING/U-box"/>
    <property type="match status" value="1"/>
</dbReference>
<feature type="short sequence motif" description="DGA/G" evidence="8">
    <location>
        <begin position="878"/>
        <end position="880"/>
    </location>
</feature>
<accession>A0A7S4S2W0</accession>
<sequence length="1154" mass="126019">MEAVGVGEQGLAEALGRFGLGEHAPAIRGLGVASLGELLQASDGVVDGVQDLLEDAGAARRARRGFRDWLAEARAAQREAPPPGSASGHLYGLTARLNSKDATGVEAATVLRLDIDPFTRDRGGRPTSTLRVAPGAVERQVQAAADGPVPVVSLLGPTGAGKSFLTSLFMEAESAASSRPLVAQADQHVPTSAHVCLHRGAARPSAKERTPLLLLDFEGEDGRIPKNLEEGSLRRLASCLSLGFTEDALRAQLKATVAQRQHVVKEVLPSIAYLISDVVLFVDQVEPRRTERSERIRSFAEQAHRAVESLRWRPALLLVQNKWTRGPQEAARYDITSEYDWMVEDLGQVFSRVTVLRLPAGSDRHTFEGGVLALHGAVREAARAVQALRCCSASLYAEPDFWFGLEALVGQLSEQGVAEIARYQSLSEALSRRLASHDAVDNAAEAMRLLGPLPAEAEEFRGRVRQVLGWYAYNLAGQARFQGDAQRVRDGLPDVYGRLMERLSAEEPCRAVLRHGGWAYPCTQRRAGHGAQHRNPAVIAVDSAHLLKRVLLWRDRVPCVWPGGFEGCESVSLDAFLADFDRYAEKMPADQYEEAFADSAAAKVLLERRSREATGNMCLSCLCVSDDLARLPDPVCHHHLCRRCVFVRKRLSKAEDEIVCPLCKRRSTLPRQPEVGRLRVLALDGGGVRGLVEIRVLQRLEERFAPLPVASLFDLIVGTSAGGLVSLGVLARRPLGQLQSFVEALARDILDVNPLAAGWRRITGQPVCNTEAFVRALAGLFGEERLEDYRDRLPYCCCTTYCCPKYFASAEPTALAGNFPPDLSRHFAHCHADRFVSVGHATAAAPTFFGADLHKPSVRFYDNAGREQVRRVLCSRVDGGVEANCPARLAARAAEELQTRPGGAAQGASMEALVSLGTGRQPAKPSVPSDNALHWGLKLIDIATDAETQWEAFVKENPMSRGVPKLRVNPPDLGGEAAFSSKSVPRVLEGMERYFGSAEGRDAMDRLFHLTYAKLWEVEGLFALVAGSEPVELKLVLRDPRFEVQELKRPALCEIILARGSLSAAELESMEMAALADLAQKSLNRQPVSPPMPGSFAFIFDGEDRTIEEGSRAFQLARADAGMPLLSVVWRTEQWGDFPISGFPRLVRVVPNER</sequence>
<dbReference type="PANTHER" id="PTHR24185">
    <property type="entry name" value="CALCIUM-INDEPENDENT PHOSPHOLIPASE A2-GAMMA"/>
    <property type="match status" value="1"/>
</dbReference>
<dbReference type="GO" id="GO:0008270">
    <property type="term" value="F:zinc ion binding"/>
    <property type="evidence" value="ECO:0007669"/>
    <property type="project" value="UniProtKB-KW"/>
</dbReference>
<evidence type="ECO:0000256" key="3">
    <source>
        <dbReference type="ARBA" id="ARBA00022801"/>
    </source>
</evidence>
<evidence type="ECO:0000256" key="7">
    <source>
        <dbReference type="PROSITE-ProRule" id="PRU00175"/>
    </source>
</evidence>
<dbReference type="InterPro" id="IPR001841">
    <property type="entry name" value="Znf_RING"/>
</dbReference>
<dbReference type="PROSITE" id="PS50089">
    <property type="entry name" value="ZF_RING_2"/>
    <property type="match status" value="1"/>
</dbReference>
<dbReference type="SUPFAM" id="SSF52540">
    <property type="entry name" value="P-loop containing nucleoside triphosphate hydrolases"/>
    <property type="match status" value="1"/>
</dbReference>
<keyword evidence="3 8" id="KW-0378">Hydrolase</keyword>
<dbReference type="AlphaFoldDB" id="A0A7S4S2W0"/>
<feature type="short sequence motif" description="GXGXXG" evidence="8">
    <location>
        <begin position="685"/>
        <end position="690"/>
    </location>
</feature>
<feature type="domain" description="PNPLA" evidence="10">
    <location>
        <begin position="681"/>
        <end position="891"/>
    </location>
</feature>
<evidence type="ECO:0000259" key="10">
    <source>
        <dbReference type="PROSITE" id="PS51635"/>
    </source>
</evidence>
<keyword evidence="4" id="KW-0862">Zinc</keyword>
<evidence type="ECO:0000259" key="9">
    <source>
        <dbReference type="PROSITE" id="PS50089"/>
    </source>
</evidence>
<dbReference type="GO" id="GO:0019369">
    <property type="term" value="P:arachidonate metabolic process"/>
    <property type="evidence" value="ECO:0007669"/>
    <property type="project" value="TreeGrafter"/>
</dbReference>
<dbReference type="EMBL" id="HBNR01061485">
    <property type="protein sequence ID" value="CAE4630879.1"/>
    <property type="molecule type" value="Transcribed_RNA"/>
</dbReference>
<dbReference type="PROSITE" id="PS00518">
    <property type="entry name" value="ZF_RING_1"/>
    <property type="match status" value="1"/>
</dbReference>
<reference evidence="11" key="1">
    <citation type="submission" date="2021-01" db="EMBL/GenBank/DDBJ databases">
        <authorList>
            <person name="Corre E."/>
            <person name="Pelletier E."/>
            <person name="Niang G."/>
            <person name="Scheremetjew M."/>
            <person name="Finn R."/>
            <person name="Kale V."/>
            <person name="Holt S."/>
            <person name="Cochrane G."/>
            <person name="Meng A."/>
            <person name="Brown T."/>
            <person name="Cohen L."/>
        </authorList>
    </citation>
    <scope>NUCLEOTIDE SEQUENCE</scope>
    <source>
        <strain evidence="11">CCMP3105</strain>
    </source>
</reference>
<evidence type="ECO:0000313" key="11">
    <source>
        <dbReference type="EMBL" id="CAE4630879.1"/>
    </source>
</evidence>
<dbReference type="Gene3D" id="3.40.1090.10">
    <property type="entry name" value="Cytosolic phospholipase A2 catalytic domain"/>
    <property type="match status" value="1"/>
</dbReference>
<evidence type="ECO:0000256" key="2">
    <source>
        <dbReference type="ARBA" id="ARBA00022771"/>
    </source>
</evidence>
<feature type="active site" description="Proton acceptor" evidence="8">
    <location>
        <position position="878"/>
    </location>
</feature>
<dbReference type="Pfam" id="PF01734">
    <property type="entry name" value="Patatin"/>
    <property type="match status" value="1"/>
</dbReference>
<dbReference type="SUPFAM" id="SSF52151">
    <property type="entry name" value="FabD/lysophospholipase-like"/>
    <property type="match status" value="1"/>
</dbReference>
<proteinExistence type="predicted"/>
<protein>
    <recommendedName>
        <fullName evidence="12">RING-type domain-containing protein</fullName>
    </recommendedName>
</protein>